<proteinExistence type="predicted"/>
<protein>
    <recommendedName>
        <fullName evidence="3">Outer membrane protein beta-barrel domain-containing protein</fullName>
    </recommendedName>
</protein>
<evidence type="ECO:0000313" key="1">
    <source>
        <dbReference type="EMBL" id="GAA4371948.1"/>
    </source>
</evidence>
<accession>A0ABP8IU49</accession>
<dbReference type="Proteomes" id="UP001500454">
    <property type="component" value="Unassembled WGS sequence"/>
</dbReference>
<sequence length="261" mass="28816">MLAYNCLLLTATCCLGTPLLSPLRAQERTSLEAGGGFCVSLNHAEGNRLPPKMRATQTAGAAFSLGVVHRFSPRWAGSLAVKTASLHRGLRIDHLIYQRDAQGGVNSTNSSRSLLASSPAHFTAGARYYFNPAQKLKISAEGGGGYMMVRTAFASSVISGVYSNSSGALPEEEINYVFDELSPHRANYLVYASGQAEWRLTDRSGLALAVQYHHGFRETYVLESRKLEYINRRTNTSEQYETRLVNRGRYPAARLLYCFYL</sequence>
<gene>
    <name evidence="1" type="ORF">GCM10023186_00920</name>
</gene>
<evidence type="ECO:0000313" key="2">
    <source>
        <dbReference type="Proteomes" id="UP001500454"/>
    </source>
</evidence>
<name>A0ABP8IU49_9BACT</name>
<keyword evidence="2" id="KW-1185">Reference proteome</keyword>
<evidence type="ECO:0008006" key="3">
    <source>
        <dbReference type="Google" id="ProtNLM"/>
    </source>
</evidence>
<comment type="caution">
    <text evidence="1">The sequence shown here is derived from an EMBL/GenBank/DDBJ whole genome shotgun (WGS) entry which is preliminary data.</text>
</comment>
<dbReference type="RefSeq" id="WP_345220366.1">
    <property type="nucleotide sequence ID" value="NZ_BAABHA010000001.1"/>
</dbReference>
<dbReference type="EMBL" id="BAABHA010000001">
    <property type="protein sequence ID" value="GAA4371948.1"/>
    <property type="molecule type" value="Genomic_DNA"/>
</dbReference>
<organism evidence="1 2">
    <name type="scientific">Hymenobacter koreensis</name>
    <dbReference type="NCBI Taxonomy" id="1084523"/>
    <lineage>
        <taxon>Bacteria</taxon>
        <taxon>Pseudomonadati</taxon>
        <taxon>Bacteroidota</taxon>
        <taxon>Cytophagia</taxon>
        <taxon>Cytophagales</taxon>
        <taxon>Hymenobacteraceae</taxon>
        <taxon>Hymenobacter</taxon>
    </lineage>
</organism>
<reference evidence="2" key="1">
    <citation type="journal article" date="2019" name="Int. J. Syst. Evol. Microbiol.">
        <title>The Global Catalogue of Microorganisms (GCM) 10K type strain sequencing project: providing services to taxonomists for standard genome sequencing and annotation.</title>
        <authorList>
            <consortium name="The Broad Institute Genomics Platform"/>
            <consortium name="The Broad Institute Genome Sequencing Center for Infectious Disease"/>
            <person name="Wu L."/>
            <person name="Ma J."/>
        </authorList>
    </citation>
    <scope>NUCLEOTIDE SEQUENCE [LARGE SCALE GENOMIC DNA]</scope>
    <source>
        <strain evidence="2">JCM 17924</strain>
    </source>
</reference>